<keyword evidence="2" id="KW-0325">Glycoprotein</keyword>
<dbReference type="PANTHER" id="PTHR33562:SF28">
    <property type="entry name" value="PROTEIN QUIVER"/>
    <property type="match status" value="1"/>
</dbReference>
<dbReference type="GO" id="GO:0032222">
    <property type="term" value="P:regulation of synaptic transmission, cholinergic"/>
    <property type="evidence" value="ECO:0007669"/>
    <property type="project" value="InterPro"/>
</dbReference>
<protein>
    <recommendedName>
        <fullName evidence="6">Protein sleepless</fullName>
    </recommendedName>
</protein>
<evidence type="ECO:0000313" key="5">
    <source>
        <dbReference type="Proteomes" id="UP000005408"/>
    </source>
</evidence>
<dbReference type="AlphaFoldDB" id="A0A8W8N111"/>
<dbReference type="Pfam" id="PF17064">
    <property type="entry name" value="QVR"/>
    <property type="match status" value="1"/>
</dbReference>
<feature type="signal peptide" evidence="3">
    <location>
        <begin position="1"/>
        <end position="22"/>
    </location>
</feature>
<evidence type="ECO:0000256" key="2">
    <source>
        <dbReference type="ARBA" id="ARBA00023180"/>
    </source>
</evidence>
<evidence type="ECO:0008006" key="6">
    <source>
        <dbReference type="Google" id="ProtNLM"/>
    </source>
</evidence>
<keyword evidence="5" id="KW-1185">Reference proteome</keyword>
<evidence type="ECO:0000313" key="4">
    <source>
        <dbReference type="EnsemblMetazoa" id="G4175.1:cds"/>
    </source>
</evidence>
<dbReference type="GO" id="GO:0030431">
    <property type="term" value="P:sleep"/>
    <property type="evidence" value="ECO:0007669"/>
    <property type="project" value="InterPro"/>
</dbReference>
<keyword evidence="1 3" id="KW-0732">Signal</keyword>
<name>A0A8W8N111_MAGGI</name>
<dbReference type="EnsemblMetazoa" id="G4175.1">
    <property type="protein sequence ID" value="G4175.1:cds"/>
    <property type="gene ID" value="G4175"/>
</dbReference>
<evidence type="ECO:0000256" key="1">
    <source>
        <dbReference type="ARBA" id="ARBA00022729"/>
    </source>
</evidence>
<proteinExistence type="predicted"/>
<dbReference type="InterPro" id="IPR050975">
    <property type="entry name" value="Sleep_regulator"/>
</dbReference>
<dbReference type="Proteomes" id="UP000005408">
    <property type="component" value="Unassembled WGS sequence"/>
</dbReference>
<dbReference type="PANTHER" id="PTHR33562">
    <property type="entry name" value="ATILLA, ISOFORM B-RELATED-RELATED"/>
    <property type="match status" value="1"/>
</dbReference>
<feature type="chain" id="PRO_5036458221" description="Protein sleepless" evidence="3">
    <location>
        <begin position="23"/>
        <end position="144"/>
    </location>
</feature>
<reference evidence="4" key="1">
    <citation type="submission" date="2022-08" db="UniProtKB">
        <authorList>
            <consortium name="EnsemblMetazoa"/>
        </authorList>
    </citation>
    <scope>IDENTIFICATION</scope>
    <source>
        <strain evidence="4">05x7-T-G4-1.051#20</strain>
    </source>
</reference>
<dbReference type="InterPro" id="IPR031424">
    <property type="entry name" value="QVR-like"/>
</dbReference>
<organism evidence="4 5">
    <name type="scientific">Magallana gigas</name>
    <name type="common">Pacific oyster</name>
    <name type="synonym">Crassostrea gigas</name>
    <dbReference type="NCBI Taxonomy" id="29159"/>
    <lineage>
        <taxon>Eukaryota</taxon>
        <taxon>Metazoa</taxon>
        <taxon>Spiralia</taxon>
        <taxon>Lophotrochozoa</taxon>
        <taxon>Mollusca</taxon>
        <taxon>Bivalvia</taxon>
        <taxon>Autobranchia</taxon>
        <taxon>Pteriomorphia</taxon>
        <taxon>Ostreida</taxon>
        <taxon>Ostreoidea</taxon>
        <taxon>Ostreidae</taxon>
        <taxon>Magallana</taxon>
    </lineage>
</organism>
<sequence length="144" mass="16291">MQSTVTGILCLFFCVHTKLVEALKCYHCNNLDNPACGMYFKPYQFTAQPCSSHSHNSKCVLQREPPKGRGHWEGIIRSCYEMGTLLTNETNGCHHTKIAGFTTTLCFCDTDYCNRSSVTWSETTAITLAISLLFVLSWNFINHH</sequence>
<accession>A0A8W8N111</accession>
<evidence type="ECO:0000256" key="3">
    <source>
        <dbReference type="SAM" id="SignalP"/>
    </source>
</evidence>